<evidence type="ECO:0000313" key="4">
    <source>
        <dbReference type="EMBL" id="NMN00773.1"/>
    </source>
</evidence>
<organism evidence="4 5">
    <name type="scientific">Bifidobacterium moraviense</name>
    <dbReference type="NCBI Taxonomy" id="2675323"/>
    <lineage>
        <taxon>Bacteria</taxon>
        <taxon>Bacillati</taxon>
        <taxon>Actinomycetota</taxon>
        <taxon>Actinomycetes</taxon>
        <taxon>Bifidobacteriales</taxon>
        <taxon>Bifidobacteriaceae</taxon>
        <taxon>Bifidobacterium</taxon>
    </lineage>
</organism>
<comment type="caution">
    <text evidence="4">The sequence shown here is derived from an EMBL/GenBank/DDBJ whole genome shotgun (WGS) entry which is preliminary data.</text>
</comment>
<dbReference type="InterPro" id="IPR036691">
    <property type="entry name" value="Endo/exonu/phosph_ase_sf"/>
</dbReference>
<dbReference type="EMBL" id="JAAIIH010000010">
    <property type="protein sequence ID" value="NMN00773.1"/>
    <property type="molecule type" value="Genomic_DNA"/>
</dbReference>
<keyword evidence="5" id="KW-1185">Reference proteome</keyword>
<dbReference type="Gene3D" id="3.60.10.10">
    <property type="entry name" value="Endonuclease/exonuclease/phosphatase"/>
    <property type="match status" value="1"/>
</dbReference>
<keyword evidence="4" id="KW-0540">Nuclease</keyword>
<keyword evidence="2" id="KW-0472">Membrane</keyword>
<keyword evidence="2" id="KW-1133">Transmembrane helix</keyword>
<keyword evidence="4" id="KW-0255">Endonuclease</keyword>
<dbReference type="InterPro" id="IPR005135">
    <property type="entry name" value="Endo/exonuclease/phosphatase"/>
</dbReference>
<dbReference type="SUPFAM" id="SSF56219">
    <property type="entry name" value="DNase I-like"/>
    <property type="match status" value="1"/>
</dbReference>
<reference evidence="4 5" key="1">
    <citation type="submission" date="2020-02" db="EMBL/GenBank/DDBJ databases">
        <title>Characterization of phylogenetic diversity of novel bifidobacterial species isolated in Czech ZOOs.</title>
        <authorList>
            <person name="Lugli G.A."/>
            <person name="Vera N.B."/>
            <person name="Ventura M."/>
        </authorList>
    </citation>
    <scope>NUCLEOTIDE SEQUENCE [LARGE SCALE GENOMIC DNA]</scope>
    <source>
        <strain evidence="4 5">DSM 109958</strain>
    </source>
</reference>
<feature type="region of interest" description="Disordered" evidence="1">
    <location>
        <begin position="94"/>
        <end position="139"/>
    </location>
</feature>
<feature type="domain" description="Endonuclease/exonuclease/phosphatase" evidence="3">
    <location>
        <begin position="149"/>
        <end position="361"/>
    </location>
</feature>
<dbReference type="Proteomes" id="UP000588277">
    <property type="component" value="Unassembled WGS sequence"/>
</dbReference>
<protein>
    <submittedName>
        <fullName evidence="4">Endonuclease</fullName>
    </submittedName>
</protein>
<evidence type="ECO:0000313" key="5">
    <source>
        <dbReference type="Proteomes" id="UP000588277"/>
    </source>
</evidence>
<feature type="transmembrane region" description="Helical" evidence="2">
    <location>
        <begin position="62"/>
        <end position="80"/>
    </location>
</feature>
<gene>
    <name evidence="4" type="ORF">G1C96_1352</name>
</gene>
<dbReference type="GO" id="GO:0004519">
    <property type="term" value="F:endonuclease activity"/>
    <property type="evidence" value="ECO:0007669"/>
    <property type="project" value="UniProtKB-KW"/>
</dbReference>
<evidence type="ECO:0000256" key="2">
    <source>
        <dbReference type="SAM" id="Phobius"/>
    </source>
</evidence>
<keyword evidence="2" id="KW-0812">Transmembrane</keyword>
<dbReference type="AlphaFoldDB" id="A0A7Y0HZU8"/>
<evidence type="ECO:0000256" key="1">
    <source>
        <dbReference type="SAM" id="MobiDB-lite"/>
    </source>
</evidence>
<proteinExistence type="predicted"/>
<feature type="transmembrane region" description="Helical" evidence="2">
    <location>
        <begin position="35"/>
        <end position="55"/>
    </location>
</feature>
<name>A0A7Y0HZU8_9BIFI</name>
<sequence length="370" mass="39662">MVTILWVLAFVCVLWVSLAKLPAGMEGHMPMPYLIALIPFAWIPLLGIGIWSGVLRQWGPMCLCLAWLAIALDSALQYRLSLLPRWMSRPTSALGDPLAPSTTQRDPLAPSAMQRDPLAPAASSEEAGSAAAEATDAPDAPRPVSCRVMTLNCRYGRADAAAIVQAVRNRRIDVLALQECTDDLIHALQDAGINAVLPYMQQGEPKQTDNGGYNVVFSHAEPVGRQVKAVEIPAADVPAVTLRIGGREVTFASAHPKSPMRGCPQWSEGIVGLGALANAVGLGDHGIAVVMGDLNSMIEHPSFRRLLASGFRDASLTEAHGRHATYPAWLPWPRIELDHVLVTPGAEPHGVESFRVDGTDHLALTATLTI</sequence>
<evidence type="ECO:0000259" key="3">
    <source>
        <dbReference type="Pfam" id="PF03372"/>
    </source>
</evidence>
<keyword evidence="4" id="KW-0378">Hydrolase</keyword>
<feature type="compositionally biased region" description="Low complexity" evidence="1">
    <location>
        <begin position="116"/>
        <end position="138"/>
    </location>
</feature>
<dbReference type="RefSeq" id="WP_169275864.1">
    <property type="nucleotide sequence ID" value="NZ_JAAIIH010000010.1"/>
</dbReference>
<accession>A0A7Y0HZU8</accession>
<dbReference type="Pfam" id="PF03372">
    <property type="entry name" value="Exo_endo_phos"/>
    <property type="match status" value="1"/>
</dbReference>